<dbReference type="PANTHER" id="PTHR33930">
    <property type="entry name" value="ALKYL HYDROPEROXIDE REDUCTASE AHPD"/>
    <property type="match status" value="1"/>
</dbReference>
<dbReference type="AlphaFoldDB" id="A0A0E3LDL0"/>
<dbReference type="Gene3D" id="1.20.1290.10">
    <property type="entry name" value="AhpD-like"/>
    <property type="match status" value="1"/>
</dbReference>
<dbReference type="InterPro" id="IPR003779">
    <property type="entry name" value="CMD-like"/>
</dbReference>
<dbReference type="Pfam" id="PF02627">
    <property type="entry name" value="CMD"/>
    <property type="match status" value="1"/>
</dbReference>
<gene>
    <name evidence="2" type="ORF">MSSAC_2866</name>
</gene>
<dbReference type="HOGENOM" id="CLU_137228_2_2_2"/>
<dbReference type="KEGG" id="msj:MSSAC_2866"/>
<dbReference type="STRING" id="1434118.MSSAC_2866"/>
<dbReference type="GeneID" id="24872531"/>
<dbReference type="RefSeq" id="WP_048183843.1">
    <property type="nucleotide sequence ID" value="NZ_CP009508.1"/>
</dbReference>
<dbReference type="PANTHER" id="PTHR33930:SF2">
    <property type="entry name" value="BLR3452 PROTEIN"/>
    <property type="match status" value="1"/>
</dbReference>
<dbReference type="GO" id="GO:0047575">
    <property type="term" value="F:4-carboxymuconolactone decarboxylase activity"/>
    <property type="evidence" value="ECO:0007669"/>
    <property type="project" value="UniProtKB-EC"/>
</dbReference>
<dbReference type="PATRIC" id="fig|1434118.4.peg.3727"/>
<name>A0A0E3LDL0_9EURY</name>
<evidence type="ECO:0000259" key="1">
    <source>
        <dbReference type="Pfam" id="PF02627"/>
    </source>
</evidence>
<proteinExistence type="predicted"/>
<feature type="domain" description="Carboxymuconolactone decarboxylase-like" evidence="1">
    <location>
        <begin position="19"/>
        <end position="94"/>
    </location>
</feature>
<protein>
    <submittedName>
        <fullName evidence="2">Putative carboxymuconolactone decarboxylase family protein</fullName>
        <ecNumber evidence="2">4.1.1.44</ecNumber>
    </submittedName>
</protein>
<keyword evidence="2" id="KW-0456">Lyase</keyword>
<dbReference type="GO" id="GO:0051920">
    <property type="term" value="F:peroxiredoxin activity"/>
    <property type="evidence" value="ECO:0007669"/>
    <property type="project" value="InterPro"/>
</dbReference>
<evidence type="ECO:0000313" key="3">
    <source>
        <dbReference type="Proteomes" id="UP000033123"/>
    </source>
</evidence>
<dbReference type="InterPro" id="IPR029032">
    <property type="entry name" value="AhpD-like"/>
</dbReference>
<evidence type="ECO:0000313" key="2">
    <source>
        <dbReference type="EMBL" id="AKB37456.1"/>
    </source>
</evidence>
<sequence>MIDITEMNDRMKEIAGELPGVMNSMMGLHSEVVKDGALSARTKELMMVGIAVALRCEPCLWKHVPEAINLGATREEIMEAVSTAIVMGGGPSVAYGSMVVLKILDEMNV</sequence>
<accession>A0A0E3LDL0</accession>
<dbReference type="EMBL" id="CP009508">
    <property type="protein sequence ID" value="AKB37456.1"/>
    <property type="molecule type" value="Genomic_DNA"/>
</dbReference>
<dbReference type="EC" id="4.1.1.44" evidence="2"/>
<organism evidence="2 3">
    <name type="scientific">Methanosarcina siciliae C2J</name>
    <dbReference type="NCBI Taxonomy" id="1434118"/>
    <lineage>
        <taxon>Archaea</taxon>
        <taxon>Methanobacteriati</taxon>
        <taxon>Methanobacteriota</taxon>
        <taxon>Stenosarchaea group</taxon>
        <taxon>Methanomicrobia</taxon>
        <taxon>Methanosarcinales</taxon>
        <taxon>Methanosarcinaceae</taxon>
        <taxon>Methanosarcina</taxon>
    </lineage>
</organism>
<dbReference type="SUPFAM" id="SSF69118">
    <property type="entry name" value="AhpD-like"/>
    <property type="match status" value="1"/>
</dbReference>
<dbReference type="InterPro" id="IPR004675">
    <property type="entry name" value="AhpD_core"/>
</dbReference>
<dbReference type="Proteomes" id="UP000033123">
    <property type="component" value="Chromosome"/>
</dbReference>
<reference evidence="2 3" key="1">
    <citation type="submission" date="2014-07" db="EMBL/GenBank/DDBJ databases">
        <title>Methanogenic archaea and the global carbon cycle.</title>
        <authorList>
            <person name="Henriksen J.R."/>
            <person name="Luke J."/>
            <person name="Reinhart S."/>
            <person name="Benedict M.N."/>
            <person name="Youngblut N.D."/>
            <person name="Metcalf M.E."/>
            <person name="Whitaker R.J."/>
            <person name="Metcalf W.W."/>
        </authorList>
    </citation>
    <scope>NUCLEOTIDE SEQUENCE [LARGE SCALE GENOMIC DNA]</scope>
    <source>
        <strain evidence="2 3">C2J</strain>
    </source>
</reference>
<dbReference type="NCBIfam" id="TIGR00778">
    <property type="entry name" value="ahpD_dom"/>
    <property type="match status" value="1"/>
</dbReference>